<proteinExistence type="predicted"/>
<organism evidence="1 2">
    <name type="scientific">Anas platyrhynchos</name>
    <name type="common">Mallard</name>
    <name type="synonym">Anas boschas</name>
    <dbReference type="NCBI Taxonomy" id="8839"/>
    <lineage>
        <taxon>Eukaryota</taxon>
        <taxon>Metazoa</taxon>
        <taxon>Chordata</taxon>
        <taxon>Craniata</taxon>
        <taxon>Vertebrata</taxon>
        <taxon>Euteleostomi</taxon>
        <taxon>Archelosauria</taxon>
        <taxon>Archosauria</taxon>
        <taxon>Dinosauria</taxon>
        <taxon>Saurischia</taxon>
        <taxon>Theropoda</taxon>
        <taxon>Coelurosauria</taxon>
        <taxon>Aves</taxon>
        <taxon>Neognathae</taxon>
        <taxon>Galloanserae</taxon>
        <taxon>Anseriformes</taxon>
        <taxon>Anatidae</taxon>
        <taxon>Anatinae</taxon>
        <taxon>Anas</taxon>
    </lineage>
</organism>
<dbReference type="EMBL" id="KB742462">
    <property type="protein sequence ID" value="EOB08258.1"/>
    <property type="molecule type" value="Genomic_DNA"/>
</dbReference>
<evidence type="ECO:0000313" key="2">
    <source>
        <dbReference type="Proteomes" id="UP000296049"/>
    </source>
</evidence>
<protein>
    <submittedName>
        <fullName evidence="1">Uncharacterized protein</fullName>
    </submittedName>
</protein>
<name>R0M6J5_ANAPL</name>
<dbReference type="Proteomes" id="UP000296049">
    <property type="component" value="Unassembled WGS sequence"/>
</dbReference>
<evidence type="ECO:0000313" key="1">
    <source>
        <dbReference type="EMBL" id="EOB08258.1"/>
    </source>
</evidence>
<gene>
    <name evidence="1" type="ORF">Anapl_10157</name>
</gene>
<reference evidence="2" key="1">
    <citation type="journal article" date="2013" name="Nat. Genet.">
        <title>The duck genome and transcriptome provide insight into an avian influenza virus reservoir species.</title>
        <authorList>
            <person name="Huang Y."/>
            <person name="Li Y."/>
            <person name="Burt D.W."/>
            <person name="Chen H."/>
            <person name="Zhang Y."/>
            <person name="Qian W."/>
            <person name="Kim H."/>
            <person name="Gan S."/>
            <person name="Zhao Y."/>
            <person name="Li J."/>
            <person name="Yi K."/>
            <person name="Feng H."/>
            <person name="Zhu P."/>
            <person name="Li B."/>
            <person name="Liu Q."/>
            <person name="Fairley S."/>
            <person name="Magor K.E."/>
            <person name="Du Z."/>
            <person name="Hu X."/>
            <person name="Goodman L."/>
            <person name="Tafer H."/>
            <person name="Vignal A."/>
            <person name="Lee T."/>
            <person name="Kim K.W."/>
            <person name="Sheng Z."/>
            <person name="An Y."/>
            <person name="Searle S."/>
            <person name="Herrero J."/>
            <person name="Groenen M.A."/>
            <person name="Crooijmans R.P."/>
            <person name="Faraut T."/>
            <person name="Cai Q."/>
            <person name="Webster R.G."/>
            <person name="Aldridge J.R."/>
            <person name="Warren W.C."/>
            <person name="Bartschat S."/>
            <person name="Kehr S."/>
            <person name="Marz M."/>
            <person name="Stadler P.F."/>
            <person name="Smith J."/>
            <person name="Kraus R.H."/>
            <person name="Zhao Y."/>
            <person name="Ren L."/>
            <person name="Fei J."/>
            <person name="Morisson M."/>
            <person name="Kaiser P."/>
            <person name="Griffin D.K."/>
            <person name="Rao M."/>
            <person name="Pitel F."/>
            <person name="Wang J."/>
            <person name="Li N."/>
        </authorList>
    </citation>
    <scope>NUCLEOTIDE SEQUENCE [LARGE SCALE GENOMIC DNA]</scope>
</reference>
<accession>R0M6J5</accession>
<keyword evidence="2" id="KW-1185">Reference proteome</keyword>
<sequence>MPVAYTSGFQKLATIQTQHKKCMRDSNPRKTLCSHAPRVTVAVKVQCCGAWHATAASAQPSGALVLAGATACDVPQACPAGIADPLQSNPNSAAKVEFATVLRDKTTQRPAGARQYSARLKAAAGESPAEGTDEPINTLETLQNCLPLKHPTAAAPQEYREQKHVQYQAFHLSHCQHILLQGHTAPSVPVRLTEDPGFAPCLGTAELIAAEIFTEHEGKQKSEFLYEGLDATLLTAHNSRWVAPPPEKGLEEHIGTWHYKAPLALEHLAQTQGARCQARQQLAPDTRPELCAEQPAPAPCYRPFSWPSAMPGCCLLPSFNESFRKDFVKHGIK</sequence>
<dbReference type="AlphaFoldDB" id="R0M6J5"/>